<feature type="region of interest" description="Disordered" evidence="1">
    <location>
        <begin position="116"/>
        <end position="145"/>
    </location>
</feature>
<evidence type="ECO:0000256" key="1">
    <source>
        <dbReference type="SAM" id="MobiDB-lite"/>
    </source>
</evidence>
<evidence type="ECO:0000313" key="4">
    <source>
        <dbReference type="EMBL" id="KAI6660520.1"/>
    </source>
</evidence>
<keyword evidence="2" id="KW-1133">Transmembrane helix</keyword>
<feature type="compositionally biased region" description="Basic and acidic residues" evidence="1">
    <location>
        <begin position="124"/>
        <end position="133"/>
    </location>
</feature>
<protein>
    <submittedName>
        <fullName evidence="4">Uncharacterized protein</fullName>
    </submittedName>
</protein>
<feature type="transmembrane region" description="Helical" evidence="2">
    <location>
        <begin position="71"/>
        <end position="99"/>
    </location>
</feature>
<sequence>MQFIDCFIISVYILLYVSITSADQRCPGVPDGGFCPYDPARLDAIVCCDLGFGPHCCNSTEFEQINNVKFYVLWGSVGLGLLAGFVLVPICVVLMHFAIQKCPNICARGSKNRRAHKSSVMPPRRPEPLEERLYGPADDDDPVESSEYSQAIASKTSPFYRKYSELTDKIHTIETDLPSASTGNDIAHSNLFYDTQLEKEEADLLDKQRMLWRKSSFSEGGPSKLALPPK</sequence>
<keyword evidence="3" id="KW-0732">Signal</keyword>
<keyword evidence="5" id="KW-1185">Reference proteome</keyword>
<evidence type="ECO:0000256" key="3">
    <source>
        <dbReference type="SAM" id="SignalP"/>
    </source>
</evidence>
<keyword evidence="2" id="KW-0812">Transmembrane</keyword>
<keyword evidence="2" id="KW-0472">Membrane</keyword>
<evidence type="ECO:0000313" key="5">
    <source>
        <dbReference type="Proteomes" id="UP001165289"/>
    </source>
</evidence>
<reference evidence="4 5" key="1">
    <citation type="journal article" date="2023" name="BMC Biol.">
        <title>The compact genome of the sponge Oopsacas minuta (Hexactinellida) is lacking key metazoan core genes.</title>
        <authorList>
            <person name="Santini S."/>
            <person name="Schenkelaars Q."/>
            <person name="Jourda C."/>
            <person name="Duchesne M."/>
            <person name="Belahbib H."/>
            <person name="Rocher C."/>
            <person name="Selva M."/>
            <person name="Riesgo A."/>
            <person name="Vervoort M."/>
            <person name="Leys S.P."/>
            <person name="Kodjabachian L."/>
            <person name="Le Bivic A."/>
            <person name="Borchiellini C."/>
            <person name="Claverie J.M."/>
            <person name="Renard E."/>
        </authorList>
    </citation>
    <scope>NUCLEOTIDE SEQUENCE [LARGE SCALE GENOMIC DNA]</scope>
    <source>
        <strain evidence="4">SPO-2</strain>
    </source>
</reference>
<dbReference type="Proteomes" id="UP001165289">
    <property type="component" value="Unassembled WGS sequence"/>
</dbReference>
<dbReference type="AlphaFoldDB" id="A0AAV7KII4"/>
<comment type="caution">
    <text evidence="4">The sequence shown here is derived from an EMBL/GenBank/DDBJ whole genome shotgun (WGS) entry which is preliminary data.</text>
</comment>
<feature type="chain" id="PRO_5043686813" evidence="3">
    <location>
        <begin position="23"/>
        <end position="230"/>
    </location>
</feature>
<name>A0AAV7KII4_9METZ</name>
<evidence type="ECO:0000256" key="2">
    <source>
        <dbReference type="SAM" id="Phobius"/>
    </source>
</evidence>
<accession>A0AAV7KII4</accession>
<dbReference type="EMBL" id="JAKMXF010000033">
    <property type="protein sequence ID" value="KAI6660520.1"/>
    <property type="molecule type" value="Genomic_DNA"/>
</dbReference>
<proteinExistence type="predicted"/>
<feature type="signal peptide" evidence="3">
    <location>
        <begin position="1"/>
        <end position="22"/>
    </location>
</feature>
<organism evidence="4 5">
    <name type="scientific">Oopsacas minuta</name>
    <dbReference type="NCBI Taxonomy" id="111878"/>
    <lineage>
        <taxon>Eukaryota</taxon>
        <taxon>Metazoa</taxon>
        <taxon>Porifera</taxon>
        <taxon>Hexactinellida</taxon>
        <taxon>Hexasterophora</taxon>
        <taxon>Lyssacinosida</taxon>
        <taxon>Leucopsacidae</taxon>
        <taxon>Oopsacas</taxon>
    </lineage>
</organism>
<gene>
    <name evidence="4" type="ORF">LOD99_14104</name>
</gene>